<evidence type="ECO:0000313" key="2">
    <source>
        <dbReference type="EMBL" id="KAF0718634.1"/>
    </source>
</evidence>
<feature type="region of interest" description="Disordered" evidence="1">
    <location>
        <begin position="12"/>
        <end position="86"/>
    </location>
</feature>
<proteinExistence type="predicted"/>
<evidence type="ECO:0000256" key="1">
    <source>
        <dbReference type="SAM" id="MobiDB-lite"/>
    </source>
</evidence>
<keyword evidence="4" id="KW-1185">Reference proteome</keyword>
<gene>
    <name evidence="3" type="primary">Aste57867_1569</name>
    <name evidence="2" type="ORF">As57867_001568</name>
    <name evidence="3" type="ORF">ASTE57867_1569</name>
</gene>
<reference evidence="2" key="2">
    <citation type="submission" date="2019-06" db="EMBL/GenBank/DDBJ databases">
        <title>Genomics analysis of Aphanomyces spp. identifies a new class of oomycete effector associated with host adaptation.</title>
        <authorList>
            <person name="Gaulin E."/>
        </authorList>
    </citation>
    <scope>NUCLEOTIDE SEQUENCE</scope>
    <source>
        <strain evidence="2">CBS 578.67</strain>
    </source>
</reference>
<evidence type="ECO:0000313" key="3">
    <source>
        <dbReference type="EMBL" id="VFT78782.1"/>
    </source>
</evidence>
<accession>A0A485K5K8</accession>
<organism evidence="3 4">
    <name type="scientific">Aphanomyces stellatus</name>
    <dbReference type="NCBI Taxonomy" id="120398"/>
    <lineage>
        <taxon>Eukaryota</taxon>
        <taxon>Sar</taxon>
        <taxon>Stramenopiles</taxon>
        <taxon>Oomycota</taxon>
        <taxon>Saprolegniomycetes</taxon>
        <taxon>Saprolegniales</taxon>
        <taxon>Verrucalvaceae</taxon>
        <taxon>Aphanomyces</taxon>
    </lineage>
</organism>
<feature type="compositionally biased region" description="Low complexity" evidence="1">
    <location>
        <begin position="35"/>
        <end position="47"/>
    </location>
</feature>
<dbReference type="EMBL" id="VJMH01000134">
    <property type="protein sequence ID" value="KAF0718634.1"/>
    <property type="molecule type" value="Genomic_DNA"/>
</dbReference>
<dbReference type="Proteomes" id="UP000332933">
    <property type="component" value="Unassembled WGS sequence"/>
</dbReference>
<dbReference type="AlphaFoldDB" id="A0A485K5K8"/>
<name>A0A485K5K8_9STRA</name>
<dbReference type="OrthoDB" id="76442at2759"/>
<reference evidence="3 4" key="1">
    <citation type="submission" date="2019-03" db="EMBL/GenBank/DDBJ databases">
        <authorList>
            <person name="Gaulin E."/>
            <person name="Dumas B."/>
        </authorList>
    </citation>
    <scope>NUCLEOTIDE SEQUENCE [LARGE SCALE GENOMIC DNA]</scope>
    <source>
        <strain evidence="3">CBS 568.67</strain>
    </source>
</reference>
<sequence>MHGVAYSRLFGQVGVPPEHPRPLCSPSMTTPYTNSTARALRRSSSASPDKARGKPGLGRVSSICVTTTSRAPPPSSPSGDLDAKDLPRYMWDTTNSIVNTVTKPSLDATTKEKPMYFTSGHSVKKEDTHVIAKLLAQLAEKEERLLQQAAAIESKDALISQFTNTCDRLKHDCEVLAEKAFDWKQKYDDLLSATQSTAFEAASQAGLLDAVEMAELPPPVPEPISRRRSRKKSLH</sequence>
<protein>
    <submittedName>
        <fullName evidence="3">Aste57867_1569 protein</fullName>
    </submittedName>
</protein>
<dbReference type="EMBL" id="CAADRA010000134">
    <property type="protein sequence ID" value="VFT78782.1"/>
    <property type="molecule type" value="Genomic_DNA"/>
</dbReference>
<evidence type="ECO:0000313" key="4">
    <source>
        <dbReference type="Proteomes" id="UP000332933"/>
    </source>
</evidence>
<feature type="region of interest" description="Disordered" evidence="1">
    <location>
        <begin position="214"/>
        <end position="235"/>
    </location>
</feature>
<feature type="compositionally biased region" description="Basic residues" evidence="1">
    <location>
        <begin position="226"/>
        <end position="235"/>
    </location>
</feature>